<proteinExistence type="predicted"/>
<dbReference type="RefSeq" id="WP_202249495.1">
    <property type="nucleotide sequence ID" value="NZ_JAESJJ010000016.1"/>
</dbReference>
<protein>
    <submittedName>
        <fullName evidence="1">Uncharacterized protein</fullName>
    </submittedName>
</protein>
<dbReference type="Proteomes" id="UP000604473">
    <property type="component" value="Unassembled WGS sequence"/>
</dbReference>
<reference evidence="1 2" key="1">
    <citation type="submission" date="2021-01" db="EMBL/GenBank/DDBJ databases">
        <title>Draft genomes of Rhodovulum sulfidophilum.</title>
        <authorList>
            <person name="Guzman M.S."/>
        </authorList>
    </citation>
    <scope>NUCLEOTIDE SEQUENCE [LARGE SCALE GENOMIC DNA]</scope>
    <source>
        <strain evidence="1 2">AB35</strain>
    </source>
</reference>
<accession>A0ABS1RUW1</accession>
<comment type="caution">
    <text evidence="1">The sequence shown here is derived from an EMBL/GenBank/DDBJ whole genome shotgun (WGS) entry which is preliminary data.</text>
</comment>
<dbReference type="EMBL" id="JAESJJ010000016">
    <property type="protein sequence ID" value="MBL3609657.1"/>
    <property type="molecule type" value="Genomic_DNA"/>
</dbReference>
<gene>
    <name evidence="1" type="ORF">JMM60_12730</name>
</gene>
<sequence length="91" mass="10338">MKAARKDTNAHWTLSYSKAKANADDGKPIDLAIPTFGYAVRGRLSNRTAFMRRASWSSWLRRASRPFLPERMIPTVETGPEIIVFKRISLS</sequence>
<evidence type="ECO:0000313" key="2">
    <source>
        <dbReference type="Proteomes" id="UP000604473"/>
    </source>
</evidence>
<name>A0ABS1RUW1_RHOSU</name>
<evidence type="ECO:0000313" key="1">
    <source>
        <dbReference type="EMBL" id="MBL3609657.1"/>
    </source>
</evidence>
<organism evidence="1 2">
    <name type="scientific">Rhodovulum sulfidophilum</name>
    <name type="common">Rhodobacter sulfidophilus</name>
    <dbReference type="NCBI Taxonomy" id="35806"/>
    <lineage>
        <taxon>Bacteria</taxon>
        <taxon>Pseudomonadati</taxon>
        <taxon>Pseudomonadota</taxon>
        <taxon>Alphaproteobacteria</taxon>
        <taxon>Rhodobacterales</taxon>
        <taxon>Paracoccaceae</taxon>
        <taxon>Rhodovulum</taxon>
    </lineage>
</organism>
<keyword evidence="2" id="KW-1185">Reference proteome</keyword>